<dbReference type="InterPro" id="IPR036179">
    <property type="entry name" value="Ig-like_dom_sf"/>
</dbReference>
<dbReference type="SMART" id="SM00409">
    <property type="entry name" value="IG"/>
    <property type="match status" value="2"/>
</dbReference>
<keyword evidence="6" id="KW-0393">Immunoglobulin domain</keyword>
<dbReference type="FunFam" id="2.60.40.10:FF:000142">
    <property type="entry name" value="V-set domain-containing T-cell activation inhibitor 1"/>
    <property type="match status" value="2"/>
</dbReference>
<reference evidence="9" key="2">
    <citation type="journal article" date="2013" name="Nat. Genet.">
        <title>The draft genomes of soft-shell turtle and green sea turtle yield insights into the development and evolution of the turtle-specific body plan.</title>
        <authorList>
            <person name="Wang Z."/>
            <person name="Pascual-Anaya J."/>
            <person name="Zadissa A."/>
            <person name="Li W."/>
            <person name="Niimura Y."/>
            <person name="Huang Z."/>
            <person name="Li C."/>
            <person name="White S."/>
            <person name="Xiong Z."/>
            <person name="Fang D."/>
            <person name="Wang B."/>
            <person name="Ming Y."/>
            <person name="Chen Y."/>
            <person name="Zheng Y."/>
            <person name="Kuraku S."/>
            <person name="Pignatelli M."/>
            <person name="Herrero J."/>
            <person name="Beal K."/>
            <person name="Nozawa M."/>
            <person name="Li Q."/>
            <person name="Wang J."/>
            <person name="Zhang H."/>
            <person name="Yu L."/>
            <person name="Shigenobu S."/>
            <person name="Wang J."/>
            <person name="Liu J."/>
            <person name="Flicek P."/>
            <person name="Searle S."/>
            <person name="Wang J."/>
            <person name="Kuratani S."/>
            <person name="Yin Y."/>
            <person name="Aken B."/>
            <person name="Zhang G."/>
            <person name="Irie N."/>
        </authorList>
    </citation>
    <scope>NUCLEOTIDE SEQUENCE [LARGE SCALE GENOMIC DNA]</scope>
    <source>
        <strain evidence="9">Daiwa-1</strain>
    </source>
</reference>
<dbReference type="GO" id="GO:0009897">
    <property type="term" value="C:external side of plasma membrane"/>
    <property type="evidence" value="ECO:0007669"/>
    <property type="project" value="TreeGrafter"/>
</dbReference>
<dbReference type="HOGENOM" id="CLU_032563_0_0_1"/>
<comment type="subcellular location">
    <subcellularLocation>
        <location evidence="1">Membrane</location>
    </subcellularLocation>
</comment>
<keyword evidence="5" id="KW-0325">Glycoprotein</keyword>
<dbReference type="InterPro" id="IPR007110">
    <property type="entry name" value="Ig-like_dom"/>
</dbReference>
<dbReference type="PROSITE" id="PS50835">
    <property type="entry name" value="IG_LIKE"/>
    <property type="match status" value="2"/>
</dbReference>
<evidence type="ECO:0000256" key="5">
    <source>
        <dbReference type="ARBA" id="ARBA00023180"/>
    </source>
</evidence>
<keyword evidence="9" id="KW-1185">Reference proteome</keyword>
<dbReference type="SUPFAM" id="SSF48726">
    <property type="entry name" value="Immunoglobulin"/>
    <property type="match status" value="2"/>
</dbReference>
<protein>
    <submittedName>
        <fullName evidence="8">Butyrophilin-like protein 2</fullName>
    </submittedName>
</protein>
<dbReference type="AlphaFoldDB" id="K7F9G0"/>
<dbReference type="InterPro" id="IPR013783">
    <property type="entry name" value="Ig-like_fold"/>
</dbReference>
<proteinExistence type="predicted"/>
<dbReference type="PANTHER" id="PTHR24100:SF130">
    <property type="entry name" value="BUTYROPHILIN-LIKE PROTEIN 9"/>
    <property type="match status" value="1"/>
</dbReference>
<keyword evidence="3" id="KW-0472">Membrane</keyword>
<dbReference type="GO" id="GO:0050863">
    <property type="term" value="P:regulation of T cell activation"/>
    <property type="evidence" value="ECO:0007669"/>
    <property type="project" value="UniProtKB-ARBA"/>
</dbReference>
<dbReference type="GO" id="GO:1903037">
    <property type="term" value="P:regulation of leukocyte cell-cell adhesion"/>
    <property type="evidence" value="ECO:0007669"/>
    <property type="project" value="UniProtKB-ARBA"/>
</dbReference>
<evidence type="ECO:0000256" key="2">
    <source>
        <dbReference type="ARBA" id="ARBA00022729"/>
    </source>
</evidence>
<dbReference type="Gene3D" id="2.60.40.10">
    <property type="entry name" value="Immunoglobulins"/>
    <property type="match status" value="3"/>
</dbReference>
<dbReference type="InterPro" id="IPR013106">
    <property type="entry name" value="Ig_V-set"/>
</dbReference>
<accession>K7F9G0</accession>
<dbReference type="Pfam" id="PF07686">
    <property type="entry name" value="V-set"/>
    <property type="match status" value="2"/>
</dbReference>
<feature type="domain" description="Ig-like" evidence="7">
    <location>
        <begin position="35"/>
        <end position="150"/>
    </location>
</feature>
<evidence type="ECO:0000259" key="7">
    <source>
        <dbReference type="PROSITE" id="PS50835"/>
    </source>
</evidence>
<keyword evidence="4" id="KW-1015">Disulfide bond</keyword>
<reference evidence="9" key="1">
    <citation type="submission" date="2011-10" db="EMBL/GenBank/DDBJ databases">
        <authorList>
            <consortium name="Soft-shell Turtle Genome Consortium"/>
        </authorList>
    </citation>
    <scope>NUCLEOTIDE SEQUENCE [LARGE SCALE GENOMIC DNA]</scope>
    <source>
        <strain evidence="9">Daiwa-1</strain>
    </source>
</reference>
<evidence type="ECO:0000256" key="1">
    <source>
        <dbReference type="ARBA" id="ARBA00004370"/>
    </source>
</evidence>
<name>K7F9G0_PELSI</name>
<dbReference type="GeneTree" id="ENSGT01120000271914"/>
<dbReference type="InterPro" id="IPR003599">
    <property type="entry name" value="Ig_sub"/>
</dbReference>
<dbReference type="EMBL" id="AGCU01136561">
    <property type="status" value="NOT_ANNOTATED_CDS"/>
    <property type="molecule type" value="Genomic_DNA"/>
</dbReference>
<dbReference type="OMA" id="IQWRRND"/>
<dbReference type="GO" id="GO:0005102">
    <property type="term" value="F:signaling receptor binding"/>
    <property type="evidence" value="ECO:0007669"/>
    <property type="project" value="TreeGrafter"/>
</dbReference>
<reference evidence="8" key="3">
    <citation type="submission" date="2025-08" db="UniProtKB">
        <authorList>
            <consortium name="Ensembl"/>
        </authorList>
    </citation>
    <scope>IDENTIFICATION</scope>
</reference>
<evidence type="ECO:0000256" key="3">
    <source>
        <dbReference type="ARBA" id="ARBA00023136"/>
    </source>
</evidence>
<dbReference type="GO" id="GO:0001817">
    <property type="term" value="P:regulation of cytokine production"/>
    <property type="evidence" value="ECO:0007669"/>
    <property type="project" value="TreeGrafter"/>
</dbReference>
<evidence type="ECO:0000256" key="4">
    <source>
        <dbReference type="ARBA" id="ARBA00023157"/>
    </source>
</evidence>
<dbReference type="GO" id="GO:0050852">
    <property type="term" value="P:T cell receptor signaling pathway"/>
    <property type="evidence" value="ECO:0007669"/>
    <property type="project" value="TreeGrafter"/>
</dbReference>
<keyword evidence="2" id="KW-0732">Signal</keyword>
<dbReference type="Proteomes" id="UP000007267">
    <property type="component" value="Unassembled WGS sequence"/>
</dbReference>
<dbReference type="SMART" id="SM00406">
    <property type="entry name" value="IGv"/>
    <property type="match status" value="2"/>
</dbReference>
<evidence type="ECO:0000256" key="6">
    <source>
        <dbReference type="ARBA" id="ARBA00023319"/>
    </source>
</evidence>
<feature type="domain" description="Ig-like" evidence="7">
    <location>
        <begin position="157"/>
        <end position="267"/>
    </location>
</feature>
<evidence type="ECO:0000313" key="9">
    <source>
        <dbReference type="Proteomes" id="UP000007267"/>
    </source>
</evidence>
<evidence type="ECO:0000313" key="8">
    <source>
        <dbReference type="Ensembl" id="ENSPSIP00000004670.1"/>
    </source>
</evidence>
<dbReference type="eggNOG" id="ENOG502S944">
    <property type="taxonomic scope" value="Eukaryota"/>
</dbReference>
<reference evidence="8" key="4">
    <citation type="submission" date="2025-09" db="UniProtKB">
        <authorList>
            <consortium name="Ensembl"/>
        </authorList>
    </citation>
    <scope>IDENTIFICATION</scope>
</reference>
<dbReference type="Ensembl" id="ENSPSIT00000004696.1">
    <property type="protein sequence ID" value="ENSPSIP00000004670.1"/>
    <property type="gene ID" value="ENSPSIG00000004372.1"/>
</dbReference>
<dbReference type="InterPro" id="IPR050504">
    <property type="entry name" value="IgSF_BTN/MOG"/>
</dbReference>
<organism evidence="8 9">
    <name type="scientific">Pelodiscus sinensis</name>
    <name type="common">Chinese softshell turtle</name>
    <name type="synonym">Trionyx sinensis</name>
    <dbReference type="NCBI Taxonomy" id="13735"/>
    <lineage>
        <taxon>Eukaryota</taxon>
        <taxon>Metazoa</taxon>
        <taxon>Chordata</taxon>
        <taxon>Craniata</taxon>
        <taxon>Vertebrata</taxon>
        <taxon>Euteleostomi</taxon>
        <taxon>Archelosauria</taxon>
        <taxon>Testudinata</taxon>
        <taxon>Testudines</taxon>
        <taxon>Cryptodira</taxon>
        <taxon>Trionychia</taxon>
        <taxon>Trionychidae</taxon>
        <taxon>Pelodiscus</taxon>
    </lineage>
</organism>
<dbReference type="PANTHER" id="PTHR24100">
    <property type="entry name" value="BUTYROPHILIN"/>
    <property type="match status" value="1"/>
</dbReference>
<sequence length="281" mass="31634">MLKNIRVTDKGKYTCRVDVSDWHGEAYIELEVTAPYRILPPNNPVIGVIGADIILPCQLSVTTLSGSFKVQWKLLRSSALVHEVSYNGGIQAESEGEKYRDRTELFFTGMTQGNLSLKLKHVQASDKAEYICSLDSDSWYDEMVVELDVTGKFRILPPSHPVIGVIGKDVILPCQLSDTIIPTSITVQWTLIQPSKKPVKILYNGRFSEDQQNERSWGAMEVFSTEWTKGNMSLKLNNIQLPDRGKYLCSVAAGDWKDKVAIELELTRKYLCFVPCYCSAM</sequence>